<sequence>MSGTPQDTASHAFERPIIPLSQVRVEAPRQSHTKGLSSANGFDMLLDASLALAMRAAMRSPSLGLNIGSGSQYPVYVDATGKVLPCKEGARLSTEGERETDTSKASLVYILREMAYQRLHALGVPISFRSGVGVLREGKGGSSGVSAAPVPVTDPLFIDALLLLEGVTRVTCPDMERRKRLFKTLCTDRHF</sequence>
<proteinExistence type="predicted"/>
<evidence type="ECO:0000313" key="2">
    <source>
        <dbReference type="Proteomes" id="UP000265618"/>
    </source>
</evidence>
<dbReference type="Proteomes" id="UP000265618">
    <property type="component" value="Unassembled WGS sequence"/>
</dbReference>
<evidence type="ECO:0000313" key="1">
    <source>
        <dbReference type="EMBL" id="GCA62361.1"/>
    </source>
</evidence>
<name>A0A391NJR2_9EUKA</name>
<dbReference type="EMBL" id="BDIP01000547">
    <property type="protein sequence ID" value="GCA62361.1"/>
    <property type="molecule type" value="Genomic_DNA"/>
</dbReference>
<reference evidence="1 2" key="1">
    <citation type="journal article" date="2018" name="PLoS ONE">
        <title>The draft genome of Kipferlia bialata reveals reductive genome evolution in fornicate parasites.</title>
        <authorList>
            <person name="Tanifuji G."/>
            <person name="Takabayashi S."/>
            <person name="Kume K."/>
            <person name="Takagi M."/>
            <person name="Nakayama T."/>
            <person name="Kamikawa R."/>
            <person name="Inagaki Y."/>
            <person name="Hashimoto T."/>
        </authorList>
    </citation>
    <scope>NUCLEOTIDE SEQUENCE [LARGE SCALE GENOMIC DNA]</scope>
    <source>
        <strain evidence="1">NY0173</strain>
    </source>
</reference>
<feature type="non-terminal residue" evidence="1">
    <location>
        <position position="191"/>
    </location>
</feature>
<accession>A0A391NJR2</accession>
<gene>
    <name evidence="1" type="ORF">KIPB_003018</name>
</gene>
<comment type="caution">
    <text evidence="1">The sequence shown here is derived from an EMBL/GenBank/DDBJ whole genome shotgun (WGS) entry which is preliminary data.</text>
</comment>
<keyword evidence="2" id="KW-1185">Reference proteome</keyword>
<dbReference type="AlphaFoldDB" id="A0A391NJR2"/>
<organism evidence="1 2">
    <name type="scientific">Kipferlia bialata</name>
    <dbReference type="NCBI Taxonomy" id="797122"/>
    <lineage>
        <taxon>Eukaryota</taxon>
        <taxon>Metamonada</taxon>
        <taxon>Carpediemonas-like organisms</taxon>
        <taxon>Kipferlia</taxon>
    </lineage>
</organism>
<protein>
    <submittedName>
        <fullName evidence="1">Uncharacterized protein</fullName>
    </submittedName>
</protein>